<feature type="active site" description="Schiff-base intermediate with substrate" evidence="9">
    <location>
        <position position="206"/>
    </location>
</feature>
<keyword evidence="13" id="KW-1185">Reference proteome</keyword>
<evidence type="ECO:0000256" key="7">
    <source>
        <dbReference type="ARBA" id="ARBA00023244"/>
    </source>
</evidence>
<comment type="catalytic activity">
    <reaction evidence="8 10">
        <text>2 5-aminolevulinate = porphobilinogen + 2 H2O + H(+)</text>
        <dbReference type="Rhea" id="RHEA:24064"/>
        <dbReference type="ChEBI" id="CHEBI:15377"/>
        <dbReference type="ChEBI" id="CHEBI:15378"/>
        <dbReference type="ChEBI" id="CHEBI:58126"/>
        <dbReference type="ChEBI" id="CHEBI:356416"/>
        <dbReference type="EC" id="4.2.1.24"/>
    </reaction>
</comment>
<feature type="active site" description="Schiff-base intermediate with substrate" evidence="9">
    <location>
        <position position="262"/>
    </location>
</feature>
<evidence type="ECO:0000256" key="10">
    <source>
        <dbReference type="RuleBase" id="RU000515"/>
    </source>
</evidence>
<evidence type="ECO:0000256" key="1">
    <source>
        <dbReference type="ARBA" id="ARBA00004694"/>
    </source>
</evidence>
<dbReference type="Gene3D" id="3.20.20.70">
    <property type="entry name" value="Aldolase class I"/>
    <property type="match status" value="1"/>
</dbReference>
<keyword evidence="5" id="KW-0350">Heme biosynthesis</keyword>
<gene>
    <name evidence="12" type="primary">hemB</name>
    <name evidence="12" type="ORF">MPNT_170018</name>
</gene>
<comment type="caution">
    <text evidence="12">The sequence shown here is derived from an EMBL/GenBank/DDBJ whole genome shotgun (WGS) entry which is preliminary data.</text>
</comment>
<dbReference type="SUPFAM" id="SSF51569">
    <property type="entry name" value="Aldolase"/>
    <property type="match status" value="1"/>
</dbReference>
<evidence type="ECO:0000256" key="4">
    <source>
        <dbReference type="ARBA" id="ARBA00020771"/>
    </source>
</evidence>
<evidence type="ECO:0000256" key="3">
    <source>
        <dbReference type="ARBA" id="ARBA00012053"/>
    </source>
</evidence>
<dbReference type="AlphaFoldDB" id="A0A8J2BNR2"/>
<dbReference type="EMBL" id="CAJNOB010000009">
    <property type="protein sequence ID" value="CAF0694637.1"/>
    <property type="molecule type" value="Genomic_DNA"/>
</dbReference>
<dbReference type="Pfam" id="PF00490">
    <property type="entry name" value="ALAD"/>
    <property type="match status" value="1"/>
</dbReference>
<keyword evidence="6 10" id="KW-0456">Lyase</keyword>
<evidence type="ECO:0000313" key="12">
    <source>
        <dbReference type="EMBL" id="CAF0694637.1"/>
    </source>
</evidence>
<evidence type="ECO:0000256" key="8">
    <source>
        <dbReference type="ARBA" id="ARBA00047651"/>
    </source>
</evidence>
<evidence type="ECO:0000256" key="5">
    <source>
        <dbReference type="ARBA" id="ARBA00023133"/>
    </source>
</evidence>
<evidence type="ECO:0000256" key="9">
    <source>
        <dbReference type="PIRSR" id="PIRSR001415-1"/>
    </source>
</evidence>
<evidence type="ECO:0000256" key="2">
    <source>
        <dbReference type="ARBA" id="ARBA00008055"/>
    </source>
</evidence>
<dbReference type="PIRSF" id="PIRSF001415">
    <property type="entry name" value="Porphbilin_synth"/>
    <property type="match status" value="1"/>
</dbReference>
<evidence type="ECO:0000256" key="6">
    <source>
        <dbReference type="ARBA" id="ARBA00023239"/>
    </source>
</evidence>
<dbReference type="InterPro" id="IPR001731">
    <property type="entry name" value="ALAD"/>
</dbReference>
<dbReference type="Proteomes" id="UP000663859">
    <property type="component" value="Unassembled WGS sequence"/>
</dbReference>
<keyword evidence="7 10" id="KW-0627">Porphyrin biosynthesis</keyword>
<sequence length="344" mass="38311">MWENPSRGLSCRYRLRRLRKTSSIRGLVRECELEIDHLVAPIFVREEGKDPEPIASLPGIFRHSLQELPRYCTRLFELGIRAVVLFPCLSPERKDPKGKAALDEKGVVVQAVRAIKAELPSLCVVTDVALDPYTSHGHDGIWDPERDWVDNDATVAILCEMAVLHAWAGADFVAPSDMMDGRVGAIRERLDSQGYPYTGIISYAAKFASAYYGPFREAIGSAQPGSFGVDKSTYQLSVTNVREALRDAKLDEEEGADILMVKPAGPYLDVLAKLREKTLLPLAAYQVSGEYAQIVAAAEHGWVERARVRDESLLAIKRAGADLIFTYFAEEVARERASQRDRFV</sequence>
<comment type="subunit">
    <text evidence="10">Homooctamer.</text>
</comment>
<dbReference type="RefSeq" id="WP_174583025.1">
    <property type="nucleotide sequence ID" value="NZ_CAJNOB010000009.1"/>
</dbReference>
<dbReference type="PANTHER" id="PTHR11458">
    <property type="entry name" value="DELTA-AMINOLEVULINIC ACID DEHYDRATASE"/>
    <property type="match status" value="1"/>
</dbReference>
<dbReference type="EC" id="4.2.1.24" evidence="3 10"/>
<dbReference type="UniPathway" id="UPA00251">
    <property type="reaction ID" value="UER00318"/>
</dbReference>
<dbReference type="GO" id="GO:0006782">
    <property type="term" value="P:protoporphyrinogen IX biosynthetic process"/>
    <property type="evidence" value="ECO:0007669"/>
    <property type="project" value="UniProtKB-UniPathway"/>
</dbReference>
<name>A0A8J2BNR2_9BACT</name>
<organism evidence="12 13">
    <name type="scientific">Candidatus Methylacidithermus pantelleriae</name>
    <dbReference type="NCBI Taxonomy" id="2744239"/>
    <lineage>
        <taxon>Bacteria</taxon>
        <taxon>Pseudomonadati</taxon>
        <taxon>Verrucomicrobiota</taxon>
        <taxon>Methylacidiphilae</taxon>
        <taxon>Methylacidiphilales</taxon>
        <taxon>Methylacidiphilaceae</taxon>
        <taxon>Candidatus Methylacidithermus</taxon>
    </lineage>
</organism>
<dbReference type="GO" id="GO:0008270">
    <property type="term" value="F:zinc ion binding"/>
    <property type="evidence" value="ECO:0007669"/>
    <property type="project" value="TreeGrafter"/>
</dbReference>
<dbReference type="PANTHER" id="PTHR11458:SF0">
    <property type="entry name" value="DELTA-AMINOLEVULINIC ACID DEHYDRATASE"/>
    <property type="match status" value="1"/>
</dbReference>
<accession>A0A8J2BNR2</accession>
<dbReference type="GO" id="GO:0005829">
    <property type="term" value="C:cytosol"/>
    <property type="evidence" value="ECO:0007669"/>
    <property type="project" value="TreeGrafter"/>
</dbReference>
<proteinExistence type="inferred from homology"/>
<evidence type="ECO:0000313" key="13">
    <source>
        <dbReference type="Proteomes" id="UP000663859"/>
    </source>
</evidence>
<evidence type="ECO:0000256" key="11">
    <source>
        <dbReference type="RuleBase" id="RU004161"/>
    </source>
</evidence>
<protein>
    <recommendedName>
        <fullName evidence="4 10">Delta-aminolevulinic acid dehydratase</fullName>
        <ecNumber evidence="3 10">4.2.1.24</ecNumber>
    </recommendedName>
</protein>
<dbReference type="FunFam" id="3.20.20.70:FF:000019">
    <property type="entry name" value="Delta-aminolevulinic acid dehydratase"/>
    <property type="match status" value="1"/>
</dbReference>
<reference evidence="12" key="1">
    <citation type="submission" date="2021-02" db="EMBL/GenBank/DDBJ databases">
        <authorList>
            <person name="Cremers G."/>
            <person name="Picone N."/>
        </authorList>
    </citation>
    <scope>NUCLEOTIDE SEQUENCE</scope>
    <source>
        <strain evidence="12">PQ17</strain>
    </source>
</reference>
<dbReference type="InterPro" id="IPR030656">
    <property type="entry name" value="ALAD_AS"/>
</dbReference>
<dbReference type="GO" id="GO:0004655">
    <property type="term" value="F:porphobilinogen synthase activity"/>
    <property type="evidence" value="ECO:0007669"/>
    <property type="project" value="UniProtKB-EC"/>
</dbReference>
<dbReference type="SMART" id="SM01004">
    <property type="entry name" value="ALAD"/>
    <property type="match status" value="1"/>
</dbReference>
<dbReference type="InterPro" id="IPR013785">
    <property type="entry name" value="Aldolase_TIM"/>
</dbReference>
<dbReference type="NCBIfam" id="NF006762">
    <property type="entry name" value="PRK09283.1"/>
    <property type="match status" value="1"/>
</dbReference>
<comment type="similarity">
    <text evidence="2 11">Belongs to the ALAD family.</text>
</comment>
<dbReference type="PRINTS" id="PR00144">
    <property type="entry name" value="DALDHYDRTASE"/>
</dbReference>
<comment type="pathway">
    <text evidence="1">Porphyrin-containing compound metabolism; protoporphyrin-IX biosynthesis; coproporphyrinogen-III from 5-aminolevulinate: step 1/4.</text>
</comment>
<dbReference type="PROSITE" id="PS00169">
    <property type="entry name" value="D_ALA_DEHYDRATASE"/>
    <property type="match status" value="1"/>
</dbReference>